<evidence type="ECO:0000313" key="1">
    <source>
        <dbReference type="EMBL" id="KIL57304.1"/>
    </source>
</evidence>
<reference evidence="1 2" key="1">
    <citation type="submission" date="2014-04" db="EMBL/GenBank/DDBJ databases">
        <title>Evolutionary Origins and Diversification of the Mycorrhizal Mutualists.</title>
        <authorList>
            <consortium name="DOE Joint Genome Institute"/>
            <consortium name="Mycorrhizal Genomics Consortium"/>
            <person name="Kohler A."/>
            <person name="Kuo A."/>
            <person name="Nagy L.G."/>
            <person name="Floudas D."/>
            <person name="Copeland A."/>
            <person name="Barry K.W."/>
            <person name="Cichocki N."/>
            <person name="Veneault-Fourrey C."/>
            <person name="LaButti K."/>
            <person name="Lindquist E.A."/>
            <person name="Lipzen A."/>
            <person name="Lundell T."/>
            <person name="Morin E."/>
            <person name="Murat C."/>
            <person name="Riley R."/>
            <person name="Ohm R."/>
            <person name="Sun H."/>
            <person name="Tunlid A."/>
            <person name="Henrissat B."/>
            <person name="Grigoriev I.V."/>
            <person name="Hibbett D.S."/>
            <person name="Martin F."/>
        </authorList>
    </citation>
    <scope>NUCLEOTIDE SEQUENCE [LARGE SCALE GENOMIC DNA]</scope>
    <source>
        <strain evidence="1 2">Koide BX008</strain>
    </source>
</reference>
<dbReference type="EMBL" id="KN818375">
    <property type="protein sequence ID" value="KIL57304.1"/>
    <property type="molecule type" value="Genomic_DNA"/>
</dbReference>
<keyword evidence="2" id="KW-1185">Reference proteome</keyword>
<evidence type="ECO:0000313" key="2">
    <source>
        <dbReference type="Proteomes" id="UP000054549"/>
    </source>
</evidence>
<name>A0A0C2STD3_AMAMK</name>
<protein>
    <submittedName>
        <fullName evidence="1">Uncharacterized protein</fullName>
    </submittedName>
</protein>
<sequence>MNTIIIHPLPRFHCPFDDAFRVIEEAMLRPTWVAKPVPWWIHEGLGIMGMTRIEEVEVEEEADSYISPFGEVDLDAEKSLIEWLGQETEEEEEKEWVLVGNGDEDDDDLSIYSQDSFDYSLCEVDGPGLPPSVPLPVLPSLPAVSPVLSVLGQEMEPRRLAGEALESVVSFMGRAVRIGRERRRNKGQVFGDEC</sequence>
<dbReference type="HOGENOM" id="CLU_1402106_0_0_1"/>
<proteinExistence type="predicted"/>
<dbReference type="AlphaFoldDB" id="A0A0C2STD3"/>
<organism evidence="1 2">
    <name type="scientific">Amanita muscaria (strain Koide BX008)</name>
    <dbReference type="NCBI Taxonomy" id="946122"/>
    <lineage>
        <taxon>Eukaryota</taxon>
        <taxon>Fungi</taxon>
        <taxon>Dikarya</taxon>
        <taxon>Basidiomycota</taxon>
        <taxon>Agaricomycotina</taxon>
        <taxon>Agaricomycetes</taxon>
        <taxon>Agaricomycetidae</taxon>
        <taxon>Agaricales</taxon>
        <taxon>Pluteineae</taxon>
        <taxon>Amanitaceae</taxon>
        <taxon>Amanita</taxon>
    </lineage>
</organism>
<gene>
    <name evidence="1" type="ORF">M378DRAFT_171904</name>
</gene>
<accession>A0A0C2STD3</accession>
<dbReference type="InParanoid" id="A0A0C2STD3"/>
<dbReference type="Proteomes" id="UP000054549">
    <property type="component" value="Unassembled WGS sequence"/>
</dbReference>